<dbReference type="SUPFAM" id="SSF103473">
    <property type="entry name" value="MFS general substrate transporter"/>
    <property type="match status" value="1"/>
</dbReference>
<evidence type="ECO:0000256" key="2">
    <source>
        <dbReference type="ARBA" id="ARBA00022692"/>
    </source>
</evidence>
<proteinExistence type="predicted"/>
<dbReference type="InterPro" id="IPR036259">
    <property type="entry name" value="MFS_trans_sf"/>
</dbReference>
<evidence type="ECO:0000313" key="8">
    <source>
        <dbReference type="Proteomes" id="UP001500683"/>
    </source>
</evidence>
<keyword evidence="8" id="KW-1185">Reference proteome</keyword>
<sequence>MYAGGTVRGVGLGLAYAAVANLVVAAVPAAHTGVATGVNTLLRTVGASLGTQVSAVIVTASVPDGGRFPAEWGFALGFAVSAVAMAGVLAVAAAAPRRW</sequence>
<evidence type="ECO:0000313" key="7">
    <source>
        <dbReference type="EMBL" id="GAA4094143.1"/>
    </source>
</evidence>
<dbReference type="InterPro" id="IPR020846">
    <property type="entry name" value="MFS_dom"/>
</dbReference>
<comment type="subcellular location">
    <subcellularLocation>
        <location evidence="1">Cell membrane</location>
        <topology evidence="1">Multi-pass membrane protein</topology>
    </subcellularLocation>
</comment>
<evidence type="ECO:0000259" key="6">
    <source>
        <dbReference type="PROSITE" id="PS50850"/>
    </source>
</evidence>
<evidence type="ECO:0000256" key="1">
    <source>
        <dbReference type="ARBA" id="ARBA00004651"/>
    </source>
</evidence>
<feature type="domain" description="Major facilitator superfamily (MFS) profile" evidence="6">
    <location>
        <begin position="1"/>
        <end position="99"/>
    </location>
</feature>
<dbReference type="EMBL" id="BAAAZG010000051">
    <property type="protein sequence ID" value="GAA4094143.1"/>
    <property type="molecule type" value="Genomic_DNA"/>
</dbReference>
<feature type="transmembrane region" description="Helical" evidence="5">
    <location>
        <begin position="74"/>
        <end position="95"/>
    </location>
</feature>
<feature type="transmembrane region" description="Helical" evidence="5">
    <location>
        <begin position="6"/>
        <end position="29"/>
    </location>
</feature>
<accession>A0ABP7WQY0</accession>
<name>A0ABP7WQY0_9ACTN</name>
<evidence type="ECO:0000256" key="4">
    <source>
        <dbReference type="ARBA" id="ARBA00023136"/>
    </source>
</evidence>
<keyword evidence="3 5" id="KW-1133">Transmembrane helix</keyword>
<keyword evidence="2 5" id="KW-0812">Transmembrane</keyword>
<reference evidence="8" key="1">
    <citation type="journal article" date="2019" name="Int. J. Syst. Evol. Microbiol.">
        <title>The Global Catalogue of Microorganisms (GCM) 10K type strain sequencing project: providing services to taxonomists for standard genome sequencing and annotation.</title>
        <authorList>
            <consortium name="The Broad Institute Genomics Platform"/>
            <consortium name="The Broad Institute Genome Sequencing Center for Infectious Disease"/>
            <person name="Wu L."/>
            <person name="Ma J."/>
        </authorList>
    </citation>
    <scope>NUCLEOTIDE SEQUENCE [LARGE SCALE GENOMIC DNA]</scope>
    <source>
        <strain evidence="8">JCM 16702</strain>
    </source>
</reference>
<organism evidence="7 8">
    <name type="scientific">Actinomadura miaoliensis</name>
    <dbReference type="NCBI Taxonomy" id="430685"/>
    <lineage>
        <taxon>Bacteria</taxon>
        <taxon>Bacillati</taxon>
        <taxon>Actinomycetota</taxon>
        <taxon>Actinomycetes</taxon>
        <taxon>Streptosporangiales</taxon>
        <taxon>Thermomonosporaceae</taxon>
        <taxon>Actinomadura</taxon>
    </lineage>
</organism>
<comment type="caution">
    <text evidence="7">The sequence shown here is derived from an EMBL/GenBank/DDBJ whole genome shotgun (WGS) entry which is preliminary data.</text>
</comment>
<protein>
    <recommendedName>
        <fullName evidence="6">Major facilitator superfamily (MFS) profile domain-containing protein</fullName>
    </recommendedName>
</protein>
<gene>
    <name evidence="7" type="ORF">GCM10022214_65680</name>
</gene>
<dbReference type="PROSITE" id="PS50850">
    <property type="entry name" value="MFS"/>
    <property type="match status" value="1"/>
</dbReference>
<dbReference type="Proteomes" id="UP001500683">
    <property type="component" value="Unassembled WGS sequence"/>
</dbReference>
<evidence type="ECO:0000256" key="3">
    <source>
        <dbReference type="ARBA" id="ARBA00022989"/>
    </source>
</evidence>
<keyword evidence="4 5" id="KW-0472">Membrane</keyword>
<evidence type="ECO:0000256" key="5">
    <source>
        <dbReference type="SAM" id="Phobius"/>
    </source>
</evidence>